<reference evidence="12 13" key="1">
    <citation type="journal article" date="2019" name="Sci. Rep.">
        <title>Comparative genomics of chytrid fungi reveal insights into the obligate biotrophic and pathogenic lifestyle of Synchytrium endobioticum.</title>
        <authorList>
            <person name="van de Vossenberg B.T.L.H."/>
            <person name="Warris S."/>
            <person name="Nguyen H.D.T."/>
            <person name="van Gent-Pelzer M.P.E."/>
            <person name="Joly D.L."/>
            <person name="van de Geest H.C."/>
            <person name="Bonants P.J.M."/>
            <person name="Smith D.S."/>
            <person name="Levesque C.A."/>
            <person name="van der Lee T.A.J."/>
        </authorList>
    </citation>
    <scope>NUCLEOTIDE SEQUENCE [LARGE SCALE GENOMIC DNA]</scope>
    <source>
        <strain evidence="12 13">JEL517</strain>
    </source>
</reference>
<feature type="region of interest" description="Disordered" evidence="10">
    <location>
        <begin position="1"/>
        <end position="25"/>
    </location>
</feature>
<dbReference type="GO" id="GO:0005634">
    <property type="term" value="C:nucleus"/>
    <property type="evidence" value="ECO:0007669"/>
    <property type="project" value="UniProtKB-SubCell"/>
</dbReference>
<organism evidence="12 13">
    <name type="scientific">Synchytrium microbalum</name>
    <dbReference type="NCBI Taxonomy" id="1806994"/>
    <lineage>
        <taxon>Eukaryota</taxon>
        <taxon>Fungi</taxon>
        <taxon>Fungi incertae sedis</taxon>
        <taxon>Chytridiomycota</taxon>
        <taxon>Chytridiomycota incertae sedis</taxon>
        <taxon>Chytridiomycetes</taxon>
        <taxon>Synchytriales</taxon>
        <taxon>Synchytriaceae</taxon>
        <taxon>Synchytrium</taxon>
    </lineage>
</organism>
<dbReference type="EMBL" id="QEAO01000035">
    <property type="protein sequence ID" value="TPX32042.1"/>
    <property type="molecule type" value="Genomic_DNA"/>
</dbReference>
<dbReference type="InterPro" id="IPR022755">
    <property type="entry name" value="Znf_C2H2_jaz"/>
</dbReference>
<dbReference type="Pfam" id="PF12171">
    <property type="entry name" value="zf-C2H2_jaz"/>
    <property type="match status" value="1"/>
</dbReference>
<comment type="subcellular location">
    <subcellularLocation>
        <location evidence="2">Cytoplasm</location>
    </subcellularLocation>
    <subcellularLocation>
        <location evidence="1">Nucleus</location>
    </subcellularLocation>
</comment>
<dbReference type="OrthoDB" id="24683at2759"/>
<comment type="caution">
    <text evidence="12">The sequence shown here is derived from an EMBL/GenBank/DDBJ whole genome shotgun (WGS) entry which is preliminary data.</text>
</comment>
<dbReference type="GO" id="GO:0005737">
    <property type="term" value="C:cytoplasm"/>
    <property type="evidence" value="ECO:0007669"/>
    <property type="project" value="UniProtKB-SubCell"/>
</dbReference>
<dbReference type="Proteomes" id="UP000319731">
    <property type="component" value="Unassembled WGS sequence"/>
</dbReference>
<keyword evidence="6" id="KW-0863">Zinc-finger</keyword>
<evidence type="ECO:0000256" key="9">
    <source>
        <dbReference type="ARBA" id="ARBA00038064"/>
    </source>
</evidence>
<protein>
    <recommendedName>
        <fullName evidence="11">C2H2-type domain-containing protein</fullName>
    </recommendedName>
</protein>
<dbReference type="InterPro" id="IPR003604">
    <property type="entry name" value="Matrin/U1-like-C_Znf_C2H2"/>
</dbReference>
<evidence type="ECO:0000313" key="13">
    <source>
        <dbReference type="Proteomes" id="UP000319731"/>
    </source>
</evidence>
<evidence type="ECO:0000313" key="12">
    <source>
        <dbReference type="EMBL" id="TPX32042.1"/>
    </source>
</evidence>
<dbReference type="GO" id="GO:0042254">
    <property type="term" value="P:ribosome biogenesis"/>
    <property type="evidence" value="ECO:0007669"/>
    <property type="project" value="UniProtKB-KW"/>
</dbReference>
<evidence type="ECO:0000256" key="3">
    <source>
        <dbReference type="ARBA" id="ARBA00022490"/>
    </source>
</evidence>
<sequence>MGQPQRRHKVHHSVRDVKRAGRTRARTKDLDQIFDDLKTPKVLTQQAPDAELPGLGQHYCLHCARYFVTQTVMDLHLKTKLHKKRVKTLLVQPYTLKESEEAAGLKTDNGTRSHVAVMEL</sequence>
<proteinExistence type="inferred from homology"/>
<dbReference type="PANTHER" id="PTHR46095">
    <property type="entry name" value="ZINC FINGER PROTEIN 593"/>
    <property type="match status" value="1"/>
</dbReference>
<dbReference type="RefSeq" id="XP_031023316.1">
    <property type="nucleotide sequence ID" value="XM_031170701.1"/>
</dbReference>
<dbReference type="STRING" id="1806994.A0A507BX86"/>
<evidence type="ECO:0000256" key="8">
    <source>
        <dbReference type="ARBA" id="ARBA00023242"/>
    </source>
</evidence>
<dbReference type="GeneID" id="42005998"/>
<dbReference type="PROSITE" id="PS00028">
    <property type="entry name" value="ZINC_FINGER_C2H2_1"/>
    <property type="match status" value="1"/>
</dbReference>
<evidence type="ECO:0000256" key="5">
    <source>
        <dbReference type="ARBA" id="ARBA00022723"/>
    </source>
</evidence>
<dbReference type="PANTHER" id="PTHR46095:SF1">
    <property type="entry name" value="ZINC FINGER PROTEIN 593"/>
    <property type="match status" value="1"/>
</dbReference>
<evidence type="ECO:0000256" key="1">
    <source>
        <dbReference type="ARBA" id="ARBA00004123"/>
    </source>
</evidence>
<evidence type="ECO:0000256" key="4">
    <source>
        <dbReference type="ARBA" id="ARBA00022517"/>
    </source>
</evidence>
<keyword evidence="5" id="KW-0479">Metal-binding</keyword>
<dbReference type="SUPFAM" id="SSF57667">
    <property type="entry name" value="beta-beta-alpha zinc fingers"/>
    <property type="match status" value="1"/>
</dbReference>
<dbReference type="GO" id="GO:0003676">
    <property type="term" value="F:nucleic acid binding"/>
    <property type="evidence" value="ECO:0007669"/>
    <property type="project" value="InterPro"/>
</dbReference>
<evidence type="ECO:0000256" key="7">
    <source>
        <dbReference type="ARBA" id="ARBA00022833"/>
    </source>
</evidence>
<keyword evidence="3" id="KW-0963">Cytoplasm</keyword>
<feature type="domain" description="C2H2-type" evidence="11">
    <location>
        <begin position="60"/>
        <end position="82"/>
    </location>
</feature>
<keyword evidence="4" id="KW-0690">Ribosome biogenesis</keyword>
<keyword evidence="13" id="KW-1185">Reference proteome</keyword>
<evidence type="ECO:0000256" key="6">
    <source>
        <dbReference type="ARBA" id="ARBA00022771"/>
    </source>
</evidence>
<dbReference type="InterPro" id="IPR051879">
    <property type="entry name" value="C2H2-ZF_Maturation_Protein"/>
</dbReference>
<gene>
    <name evidence="12" type="ORF">SmJEL517_g04773</name>
</gene>
<accession>A0A507BX86</accession>
<dbReference type="GO" id="GO:0008270">
    <property type="term" value="F:zinc ion binding"/>
    <property type="evidence" value="ECO:0007669"/>
    <property type="project" value="UniProtKB-KW"/>
</dbReference>
<evidence type="ECO:0000256" key="2">
    <source>
        <dbReference type="ARBA" id="ARBA00004496"/>
    </source>
</evidence>
<dbReference type="FunFam" id="3.30.160.60:FF:000299">
    <property type="entry name" value="Zinc finger protein 593"/>
    <property type="match status" value="1"/>
</dbReference>
<keyword evidence="8" id="KW-0539">Nucleus</keyword>
<name>A0A507BX86_9FUNG</name>
<dbReference type="AlphaFoldDB" id="A0A507BX86"/>
<evidence type="ECO:0000256" key="10">
    <source>
        <dbReference type="SAM" id="MobiDB-lite"/>
    </source>
</evidence>
<dbReference type="InterPro" id="IPR013087">
    <property type="entry name" value="Znf_C2H2_type"/>
</dbReference>
<comment type="similarity">
    <text evidence="9">Belongs to the ZNF593/BUD20 C2H2-type zinc-finger protein family.</text>
</comment>
<dbReference type="GO" id="GO:0043021">
    <property type="term" value="F:ribonucleoprotein complex binding"/>
    <property type="evidence" value="ECO:0007669"/>
    <property type="project" value="UniProtKB-ARBA"/>
</dbReference>
<evidence type="ECO:0000259" key="11">
    <source>
        <dbReference type="PROSITE" id="PS00028"/>
    </source>
</evidence>
<dbReference type="SMART" id="SM00451">
    <property type="entry name" value="ZnF_U1"/>
    <property type="match status" value="1"/>
</dbReference>
<keyword evidence="7" id="KW-0862">Zinc</keyword>
<dbReference type="Gene3D" id="3.30.160.60">
    <property type="entry name" value="Classic Zinc Finger"/>
    <property type="match status" value="1"/>
</dbReference>
<dbReference type="InterPro" id="IPR036236">
    <property type="entry name" value="Znf_C2H2_sf"/>
</dbReference>
<feature type="compositionally biased region" description="Basic residues" evidence="10">
    <location>
        <begin position="1"/>
        <end position="12"/>
    </location>
</feature>